<sequence length="194" mass="21429">MFALLRARPWRVFSVLGPLLRLAVGGAEESMQHAKDRCVGGLLRGLSDEQVRPSLRRYRHDVLPLIRPELAALMHERAAAGHTVLVVTASAEPAVREALRDFPVTVLGTRFAARHGRFTGVVDGAGCYGAAKVPQIRAWADTKPAPPRFVEAWADAVSDLPMLELAEKRVWVCREAQVARIRERDPQGEIVREG</sequence>
<gene>
    <name evidence="1" type="ordered locus">TVNIR_0704</name>
</gene>
<dbReference type="EMBL" id="CP003989">
    <property type="protein sequence ID" value="AGA32399.1"/>
    <property type="molecule type" value="Genomic_DNA"/>
</dbReference>
<dbReference type="Pfam" id="PF12710">
    <property type="entry name" value="HAD"/>
    <property type="match status" value="1"/>
</dbReference>
<organism evidence="1 2">
    <name type="scientific">Thioalkalivibrio nitratireducens (strain DSM 14787 / UNIQEM 213 / ALEN2)</name>
    <dbReference type="NCBI Taxonomy" id="1255043"/>
    <lineage>
        <taxon>Bacteria</taxon>
        <taxon>Pseudomonadati</taxon>
        <taxon>Pseudomonadota</taxon>
        <taxon>Gammaproteobacteria</taxon>
        <taxon>Chromatiales</taxon>
        <taxon>Ectothiorhodospiraceae</taxon>
        <taxon>Thioalkalivibrio</taxon>
    </lineage>
</organism>
<dbReference type="InterPro" id="IPR036412">
    <property type="entry name" value="HAD-like_sf"/>
</dbReference>
<dbReference type="Gene3D" id="1.20.1440.100">
    <property type="entry name" value="SG protein - dephosphorylation function"/>
    <property type="match status" value="1"/>
</dbReference>
<dbReference type="PATRIC" id="fig|1255043.3.peg.710"/>
<dbReference type="Proteomes" id="UP000010809">
    <property type="component" value="Chromosome"/>
</dbReference>
<dbReference type="HOGENOM" id="CLU_103375_0_0_6"/>
<keyword evidence="1" id="KW-0378">Hydrolase</keyword>
<dbReference type="STRING" id="1255043.TVNIR_0704"/>
<dbReference type="SUPFAM" id="SSF56784">
    <property type="entry name" value="HAD-like"/>
    <property type="match status" value="1"/>
</dbReference>
<accession>L0DS46</accession>
<dbReference type="InterPro" id="IPR023214">
    <property type="entry name" value="HAD_sf"/>
</dbReference>
<dbReference type="GO" id="GO:0016787">
    <property type="term" value="F:hydrolase activity"/>
    <property type="evidence" value="ECO:0007669"/>
    <property type="project" value="UniProtKB-KW"/>
</dbReference>
<evidence type="ECO:0000313" key="2">
    <source>
        <dbReference type="Proteomes" id="UP000010809"/>
    </source>
</evidence>
<evidence type="ECO:0000313" key="1">
    <source>
        <dbReference type="EMBL" id="AGA32399.1"/>
    </source>
</evidence>
<dbReference type="Gene3D" id="3.40.50.1000">
    <property type="entry name" value="HAD superfamily/HAD-like"/>
    <property type="match status" value="1"/>
</dbReference>
<name>L0DS46_THIND</name>
<dbReference type="AlphaFoldDB" id="L0DS46"/>
<protein>
    <submittedName>
        <fullName evidence="1">HAD-superfamily subfamily IB hydrolase</fullName>
    </submittedName>
</protein>
<dbReference type="KEGG" id="tni:TVNIR_0704"/>
<dbReference type="eggNOG" id="COG0560">
    <property type="taxonomic scope" value="Bacteria"/>
</dbReference>
<keyword evidence="2" id="KW-1185">Reference proteome</keyword>
<proteinExistence type="predicted"/>
<reference evidence="1" key="1">
    <citation type="submission" date="2015-12" db="EMBL/GenBank/DDBJ databases">
        <authorList>
            <person name="Tikhonova T.V."/>
            <person name="Pavlov A.R."/>
            <person name="Beletsky A.V."/>
            <person name="Mardanov A.V."/>
            <person name="Sorokin D.Y."/>
            <person name="Ravin N.V."/>
            <person name="Popov V.O."/>
        </authorList>
    </citation>
    <scope>NUCLEOTIDE SEQUENCE</scope>
    <source>
        <strain evidence="1">DSM 14787</strain>
    </source>
</reference>